<dbReference type="Proteomes" id="UP001515500">
    <property type="component" value="Unplaced"/>
</dbReference>
<evidence type="ECO:0000256" key="1">
    <source>
        <dbReference type="SAM" id="Phobius"/>
    </source>
</evidence>
<dbReference type="AlphaFoldDB" id="A0AB40AUK5"/>
<dbReference type="GeneID" id="120254259"/>
<dbReference type="RefSeq" id="XP_039118323.1">
    <property type="nucleotide sequence ID" value="XM_039262389.1"/>
</dbReference>
<feature type="transmembrane region" description="Helical" evidence="1">
    <location>
        <begin position="102"/>
        <end position="127"/>
    </location>
</feature>
<keyword evidence="1" id="KW-0812">Transmembrane</keyword>
<reference evidence="3" key="1">
    <citation type="submission" date="2025-08" db="UniProtKB">
        <authorList>
            <consortium name="RefSeq"/>
        </authorList>
    </citation>
    <scope>IDENTIFICATION</scope>
</reference>
<organism evidence="2 3">
    <name type="scientific">Dioscorea cayennensis subsp. rotundata</name>
    <name type="common">White Guinea yam</name>
    <name type="synonym">Dioscorea rotundata</name>
    <dbReference type="NCBI Taxonomy" id="55577"/>
    <lineage>
        <taxon>Eukaryota</taxon>
        <taxon>Viridiplantae</taxon>
        <taxon>Streptophyta</taxon>
        <taxon>Embryophyta</taxon>
        <taxon>Tracheophyta</taxon>
        <taxon>Spermatophyta</taxon>
        <taxon>Magnoliopsida</taxon>
        <taxon>Liliopsida</taxon>
        <taxon>Dioscoreales</taxon>
        <taxon>Dioscoreaceae</taxon>
        <taxon>Dioscorea</taxon>
    </lineage>
</organism>
<accession>A0AB40AUK5</accession>
<proteinExistence type="predicted"/>
<name>A0AB40AUK5_DIOCR</name>
<feature type="transmembrane region" description="Helical" evidence="1">
    <location>
        <begin position="253"/>
        <end position="275"/>
    </location>
</feature>
<evidence type="ECO:0000313" key="3">
    <source>
        <dbReference type="RefSeq" id="XP_039118323.1"/>
    </source>
</evidence>
<dbReference type="PANTHER" id="PTHR31414">
    <property type="entry name" value="TRANSMEMBRANE PROTEIN DDB_G0292058"/>
    <property type="match status" value="1"/>
</dbReference>
<keyword evidence="2" id="KW-1185">Reference proteome</keyword>
<feature type="transmembrane region" description="Helical" evidence="1">
    <location>
        <begin position="282"/>
        <end position="303"/>
    </location>
</feature>
<gene>
    <name evidence="3" type="primary">LOC120254259</name>
</gene>
<keyword evidence="1" id="KW-1133">Transmembrane helix</keyword>
<dbReference type="PANTHER" id="PTHR31414:SF15">
    <property type="entry name" value="PLASMA MEMBRANE FUSION PROTEIN"/>
    <property type="match status" value="1"/>
</dbReference>
<dbReference type="GO" id="GO:0009506">
    <property type="term" value="C:plasmodesma"/>
    <property type="evidence" value="ECO:0007669"/>
    <property type="project" value="TreeGrafter"/>
</dbReference>
<sequence>MWDLRNTTLFLRFHLLFPFIIFFCLFSFSLASSIDGDKNELNQWRRTIFEEPSATVKKGSFILAADRTYRQDPTNGYKYYTGGWNISNEHYWTSVASTAYPLFIAALLWFVVFGLVLLLICCCCCCCRRKSYSYSRIAYALSLILLIIFTISAMVGCAVLYTGQGKFNKSTSSTLDYVVGQSNLTVENLSNFSSNLAAAKKVSIEQILLPAEAQVKIDMVQKKLKSAADELASRTKDNSRTIRTVLQTVRLDLIILSSVMLGLAFLGFFFSVLGLQWLVSVLVILGWILVTVTFISTGVFLLLHNVVADTCDAMDEWVLHPQAHTALDDILPCVDAATANEFLYQSKEVTSQLVNVVNQVVSNISNSNIPPFLGPPLYYNQSGPLLPLVCNPYKTDMTNRTCSTDEVELLNAAKVWQHYTCKTSKVDGGDICVTTGRITPEMYNQLTAAITLSQGLNHYAPFLADLQDCTFVRDTFTSISEKECPGLEKFSKWIYTGLLMVSIAVMLSLVFWLVYARERRHRKFGKQGFYQNSHVPFRNVP</sequence>
<keyword evidence="1" id="KW-0472">Membrane</keyword>
<dbReference type="GO" id="GO:0005886">
    <property type="term" value="C:plasma membrane"/>
    <property type="evidence" value="ECO:0007669"/>
    <property type="project" value="TreeGrafter"/>
</dbReference>
<feature type="transmembrane region" description="Helical" evidence="1">
    <location>
        <begin position="493"/>
        <end position="516"/>
    </location>
</feature>
<protein>
    <submittedName>
        <fullName evidence="3">Uncharacterized protein LOC120254259 isoform X1</fullName>
    </submittedName>
</protein>
<evidence type="ECO:0000313" key="2">
    <source>
        <dbReference type="Proteomes" id="UP001515500"/>
    </source>
</evidence>
<dbReference type="InterPro" id="IPR040283">
    <property type="entry name" value="DDB_G0292058-like"/>
</dbReference>
<feature type="transmembrane region" description="Helical" evidence="1">
    <location>
        <begin position="139"/>
        <end position="161"/>
    </location>
</feature>